<dbReference type="RefSeq" id="WP_259138347.1">
    <property type="nucleotide sequence ID" value="NZ_JANUXX010000005.1"/>
</dbReference>
<comment type="caution">
    <text evidence="1">The sequence shown here is derived from an EMBL/GenBank/DDBJ whole genome shotgun (WGS) entry which is preliminary data.</text>
</comment>
<keyword evidence="2" id="KW-1185">Reference proteome</keyword>
<reference evidence="1 2" key="1">
    <citation type="journal article" date="2023" name="Int. J. Syst. Evol. Microbiol.">
        <title>Streptococcus sciuri sp. nov., Staphylococcus marylandisciuri sp. nov. and Staphylococcus americanisciuri sp. nov., isolated from faeces of eastern grey squirrel (Sciurus carolinensis).</title>
        <authorList>
            <person name="Volokhov D.V."/>
            <person name="Zagorodnyaya T.A."/>
            <person name="Furtak V.A."/>
            <person name="Nattanmai G."/>
            <person name="Randall L."/>
            <person name="Jose S."/>
            <person name="Gao Y."/>
            <person name="Eisenberg T."/>
            <person name="Delmonte P."/>
            <person name="Blom J."/>
            <person name="Mitchell K.K."/>
        </authorList>
    </citation>
    <scope>NUCLEOTIDE SEQUENCE [LARGE SCALE GENOMIC DNA]</scope>
    <source>
        <strain evidence="1 2">SQ9-PEA</strain>
    </source>
</reference>
<proteinExistence type="predicted"/>
<evidence type="ECO:0000313" key="1">
    <source>
        <dbReference type="EMBL" id="MCS4488319.1"/>
    </source>
</evidence>
<organism evidence="1 2">
    <name type="scientific">Streptococcus sciuri</name>
    <dbReference type="NCBI Taxonomy" id="2973939"/>
    <lineage>
        <taxon>Bacteria</taxon>
        <taxon>Bacillati</taxon>
        <taxon>Bacillota</taxon>
        <taxon>Bacilli</taxon>
        <taxon>Lactobacillales</taxon>
        <taxon>Streptococcaceae</taxon>
        <taxon>Streptococcus</taxon>
    </lineage>
</organism>
<name>A0ABT2F7A8_9STRE</name>
<sequence length="162" mass="18207">MSKWISTVIVGIASGATTAYFLSSEKGKEVKNRAMKAYQAYRKNPESYHQKAKEKAYEYSNLAVDTFYDYKEKFESGELTKEDVVSVVKEKSDEVVSKASDVIEHIKSKVHAVAEEEKEVVATEDVKAEVDDIVIDLKDVKVDKAKAITKMPKDTTLETTKD</sequence>
<accession>A0ABT2F7A8</accession>
<dbReference type="Proteomes" id="UP001206548">
    <property type="component" value="Unassembled WGS sequence"/>
</dbReference>
<protein>
    <submittedName>
        <fullName evidence="1">YtxH domain-containing protein</fullName>
    </submittedName>
</protein>
<gene>
    <name evidence="1" type="ORF">NXS10_05030</name>
</gene>
<dbReference type="EMBL" id="JANUXX010000005">
    <property type="protein sequence ID" value="MCS4488319.1"/>
    <property type="molecule type" value="Genomic_DNA"/>
</dbReference>
<evidence type="ECO:0000313" key="2">
    <source>
        <dbReference type="Proteomes" id="UP001206548"/>
    </source>
</evidence>